<organism evidence="1 2">
    <name type="scientific">Hymenochirus boettgeri</name>
    <name type="common">Congo dwarf clawed frog</name>
    <dbReference type="NCBI Taxonomy" id="247094"/>
    <lineage>
        <taxon>Eukaryota</taxon>
        <taxon>Metazoa</taxon>
        <taxon>Chordata</taxon>
        <taxon>Craniata</taxon>
        <taxon>Vertebrata</taxon>
        <taxon>Euteleostomi</taxon>
        <taxon>Amphibia</taxon>
        <taxon>Batrachia</taxon>
        <taxon>Anura</taxon>
        <taxon>Pipoidea</taxon>
        <taxon>Pipidae</taxon>
        <taxon>Pipinae</taxon>
        <taxon>Hymenochirus</taxon>
    </lineage>
</organism>
<comment type="caution">
    <text evidence="1">The sequence shown here is derived from an EMBL/GenBank/DDBJ whole genome shotgun (WGS) entry which is preliminary data.</text>
</comment>
<dbReference type="EMBL" id="JAACNH010000002">
    <property type="protein sequence ID" value="KAG8451684.1"/>
    <property type="molecule type" value="Genomic_DNA"/>
</dbReference>
<gene>
    <name evidence="1" type="ORF">GDO86_003755</name>
</gene>
<evidence type="ECO:0000313" key="2">
    <source>
        <dbReference type="Proteomes" id="UP000812440"/>
    </source>
</evidence>
<dbReference type="Proteomes" id="UP000812440">
    <property type="component" value="Chromosome 2"/>
</dbReference>
<evidence type="ECO:0000313" key="1">
    <source>
        <dbReference type="EMBL" id="KAG8451684.1"/>
    </source>
</evidence>
<keyword evidence="2" id="KW-1185">Reference proteome</keyword>
<proteinExistence type="predicted"/>
<dbReference type="AlphaFoldDB" id="A0A8T2K787"/>
<name>A0A8T2K787_9PIPI</name>
<accession>A0A8T2K787</accession>
<sequence length="82" mass="9257">MINLMFMSDRTSKAKYRYAKKTTMPKRATCTNIRVFQAIIQPSGSLTTPNKMATLSIIARKCCLSPPVLTSAVRYIACLYLY</sequence>
<protein>
    <submittedName>
        <fullName evidence="1">Uncharacterized protein</fullName>
    </submittedName>
</protein>
<reference evidence="1" key="1">
    <citation type="thesis" date="2020" institute="ProQuest LLC" country="789 East Eisenhower Parkway, Ann Arbor, MI, USA">
        <title>Comparative Genomics and Chromosome Evolution.</title>
        <authorList>
            <person name="Mudd A.B."/>
        </authorList>
    </citation>
    <scope>NUCLEOTIDE SEQUENCE</scope>
    <source>
        <strain evidence="1">Female2</strain>
        <tissue evidence="1">Blood</tissue>
    </source>
</reference>